<keyword evidence="1" id="KW-0472">Membrane</keyword>
<sequence>MRYQQINFKKYRCYNAMPAYWFRLVDNYLTYVAIIVLSFVFTSCKKEKIEMGVDNRAVTENRERSNVRIVNIAGYNQVISGKDSLTNFIVRRPDAPDADQYPGTPYFPVDGRLGKSWVIPQDLFNQQDQVKLTLGARSYQGNLYPDITFQAPNDYNKPMDYFLMPSIFMDGQPDIVSVPRGVSSPSKPDHFKIRIVNLGGNIKHHTMGLLGMQENLTGAVSLAYADGTLVHTQTNNVNTSTVSSPYIELPYGTYQFRLLLQDGRQLPAVGADTYEYTVLHPVTSTIAINHSSNSNLHYAPVKTYQPGGVYTIIVAPREFNYHVDEIDNTSSYYQNAFQVLNDVTAPANRTYFRIQAANALTGQSVRFRIDGKPLADPLTFGQAGNYLNLIQGTHVIEALDMSGKVLASVEQALQPAQNYTIWLYPEQDGQAKLLLVANDLSGSVYTGAQDDASFAHLQYQFYFPKRFLNLSIGNPYVTFTAGNGQSPAMALDNRDAVENLQPGITKLERPYIGYRTIYNPFEFMVYRSTPDVVPGTWANDIAVLTHEAFIANKKLYEKPGRPAPVQEAGVYTVALIGKSSKDVTPSDKARMILVKHTR</sequence>
<proteinExistence type="predicted"/>
<protein>
    <recommendedName>
        <fullName evidence="4">DUF4397 domain-containing protein</fullName>
    </recommendedName>
</protein>
<dbReference type="EMBL" id="JBDJNQ010000001">
    <property type="protein sequence ID" value="MEN5375948.1"/>
    <property type="molecule type" value="Genomic_DNA"/>
</dbReference>
<keyword evidence="1" id="KW-0812">Transmembrane</keyword>
<feature type="transmembrane region" description="Helical" evidence="1">
    <location>
        <begin position="20"/>
        <end position="41"/>
    </location>
</feature>
<evidence type="ECO:0000313" key="3">
    <source>
        <dbReference type="Proteomes" id="UP001409291"/>
    </source>
</evidence>
<keyword evidence="3" id="KW-1185">Reference proteome</keyword>
<name>A0ABV0BPE7_9SPHI</name>
<comment type="caution">
    <text evidence="2">The sequence shown here is derived from an EMBL/GenBank/DDBJ whole genome shotgun (WGS) entry which is preliminary data.</text>
</comment>
<gene>
    <name evidence="2" type="ORF">ABE541_01610</name>
</gene>
<evidence type="ECO:0000256" key="1">
    <source>
        <dbReference type="SAM" id="Phobius"/>
    </source>
</evidence>
<accession>A0ABV0BPE7</accession>
<dbReference type="Proteomes" id="UP001409291">
    <property type="component" value="Unassembled WGS sequence"/>
</dbReference>
<organism evidence="2 3">
    <name type="scientific">Sphingobacterium kitahiroshimense</name>
    <dbReference type="NCBI Taxonomy" id="470446"/>
    <lineage>
        <taxon>Bacteria</taxon>
        <taxon>Pseudomonadati</taxon>
        <taxon>Bacteroidota</taxon>
        <taxon>Sphingobacteriia</taxon>
        <taxon>Sphingobacteriales</taxon>
        <taxon>Sphingobacteriaceae</taxon>
        <taxon>Sphingobacterium</taxon>
    </lineage>
</organism>
<keyword evidence="1" id="KW-1133">Transmembrane helix</keyword>
<reference evidence="2 3" key="1">
    <citation type="submission" date="2024-04" db="EMBL/GenBank/DDBJ databases">
        <title>WGS of bacteria from Torrens River.</title>
        <authorList>
            <person name="Wyrsch E.R."/>
            <person name="Drigo B."/>
        </authorList>
    </citation>
    <scope>NUCLEOTIDE SEQUENCE [LARGE SCALE GENOMIC DNA]</scope>
    <source>
        <strain evidence="2 3">TWI391</strain>
    </source>
</reference>
<evidence type="ECO:0008006" key="4">
    <source>
        <dbReference type="Google" id="ProtNLM"/>
    </source>
</evidence>
<dbReference type="RefSeq" id="WP_346580452.1">
    <property type="nucleotide sequence ID" value="NZ_JBDJLH010000005.1"/>
</dbReference>
<evidence type="ECO:0000313" key="2">
    <source>
        <dbReference type="EMBL" id="MEN5375948.1"/>
    </source>
</evidence>